<gene>
    <name evidence="1" type="ORF">ACI1P1_12200</name>
</gene>
<evidence type="ECO:0000313" key="1">
    <source>
        <dbReference type="EMBL" id="MFM9329049.1"/>
    </source>
</evidence>
<accession>A0ACC7NYE6</accession>
<dbReference type="EMBL" id="JBJURJ010000007">
    <property type="protein sequence ID" value="MFM9329049.1"/>
    <property type="molecule type" value="Genomic_DNA"/>
</dbReference>
<reference evidence="1" key="1">
    <citation type="submission" date="2024-12" db="EMBL/GenBank/DDBJ databases">
        <authorList>
            <person name="Wu N."/>
        </authorList>
    </citation>
    <scope>NUCLEOTIDE SEQUENCE</scope>
    <source>
        <strain evidence="1">P15</strain>
    </source>
</reference>
<comment type="caution">
    <text evidence="1">The sequence shown here is derived from an EMBL/GenBank/DDBJ whole genome shotgun (WGS) entry which is preliminary data.</text>
</comment>
<sequence length="132" mass="15535">MIRYNEITERLGVTERTLRRWCSVLEEQGWVFEKDESNRRFFSEQETLMIAEMKELATNRKLVDAAKELFEKFGVPKDREGINTAFNNELILTELDTLFRGDWLKVTLYCNPAPLAIKLLQDKWDDIKSKSG</sequence>
<dbReference type="Proteomes" id="UP001631969">
    <property type="component" value="Unassembled WGS sequence"/>
</dbReference>
<name>A0ACC7NYE6_9BACL</name>
<organism evidence="1 2">
    <name type="scientific">Paenibacillus mesotrionivorans</name>
    <dbReference type="NCBI Taxonomy" id="3160968"/>
    <lineage>
        <taxon>Bacteria</taxon>
        <taxon>Bacillati</taxon>
        <taxon>Bacillota</taxon>
        <taxon>Bacilli</taxon>
        <taxon>Bacillales</taxon>
        <taxon>Paenibacillaceae</taxon>
        <taxon>Paenibacillus</taxon>
    </lineage>
</organism>
<keyword evidence="2" id="KW-1185">Reference proteome</keyword>
<protein>
    <submittedName>
        <fullName evidence="1">MerR family transcriptional regulator</fullName>
    </submittedName>
</protein>
<proteinExistence type="predicted"/>
<evidence type="ECO:0000313" key="2">
    <source>
        <dbReference type="Proteomes" id="UP001631969"/>
    </source>
</evidence>